<evidence type="ECO:0000313" key="2">
    <source>
        <dbReference type="Proteomes" id="UP000315724"/>
    </source>
</evidence>
<name>A0A517QJX9_9PLAN</name>
<reference evidence="1 2" key="1">
    <citation type="submission" date="2019-02" db="EMBL/GenBank/DDBJ databases">
        <title>Deep-cultivation of Planctomycetes and their phenomic and genomic characterization uncovers novel biology.</title>
        <authorList>
            <person name="Wiegand S."/>
            <person name="Jogler M."/>
            <person name="Boedeker C."/>
            <person name="Pinto D."/>
            <person name="Vollmers J."/>
            <person name="Rivas-Marin E."/>
            <person name="Kohn T."/>
            <person name="Peeters S.H."/>
            <person name="Heuer A."/>
            <person name="Rast P."/>
            <person name="Oberbeckmann S."/>
            <person name="Bunk B."/>
            <person name="Jeske O."/>
            <person name="Meyerdierks A."/>
            <person name="Storesund J.E."/>
            <person name="Kallscheuer N."/>
            <person name="Luecker S."/>
            <person name="Lage O.M."/>
            <person name="Pohl T."/>
            <person name="Merkel B.J."/>
            <person name="Hornburger P."/>
            <person name="Mueller R.-W."/>
            <person name="Bruemmer F."/>
            <person name="Labrenz M."/>
            <person name="Spormann A.M."/>
            <person name="Op den Camp H."/>
            <person name="Overmann J."/>
            <person name="Amann R."/>
            <person name="Jetten M.S.M."/>
            <person name="Mascher T."/>
            <person name="Medema M.H."/>
            <person name="Devos D.P."/>
            <person name="Kaster A.-K."/>
            <person name="Ovreas L."/>
            <person name="Rohde M."/>
            <person name="Galperin M.Y."/>
            <person name="Jogler C."/>
        </authorList>
    </citation>
    <scope>NUCLEOTIDE SEQUENCE [LARGE SCALE GENOMIC DNA]</scope>
    <source>
        <strain evidence="1 2">Mal48</strain>
    </source>
</reference>
<sequence>MTQQEIDDAVCVATGECLCEVQQRGFSIADPLNVNFDPEPDFLPPSIVDWDEIELHRNVAVINQPRKANCRLV</sequence>
<dbReference type="RefSeq" id="WP_145196892.1">
    <property type="nucleotide sequence ID" value="NZ_CP036267.1"/>
</dbReference>
<dbReference type="EMBL" id="CP036267">
    <property type="protein sequence ID" value="QDT31943.1"/>
    <property type="molecule type" value="Genomic_DNA"/>
</dbReference>
<organism evidence="1 2">
    <name type="scientific">Thalassoglobus polymorphus</name>
    <dbReference type="NCBI Taxonomy" id="2527994"/>
    <lineage>
        <taxon>Bacteria</taxon>
        <taxon>Pseudomonadati</taxon>
        <taxon>Planctomycetota</taxon>
        <taxon>Planctomycetia</taxon>
        <taxon>Planctomycetales</taxon>
        <taxon>Planctomycetaceae</taxon>
        <taxon>Thalassoglobus</taxon>
    </lineage>
</organism>
<dbReference type="AlphaFoldDB" id="A0A517QJX9"/>
<proteinExistence type="predicted"/>
<keyword evidence="2" id="KW-1185">Reference proteome</keyword>
<dbReference type="Proteomes" id="UP000315724">
    <property type="component" value="Chromosome"/>
</dbReference>
<evidence type="ECO:0000313" key="1">
    <source>
        <dbReference type="EMBL" id="QDT31943.1"/>
    </source>
</evidence>
<dbReference type="OrthoDB" id="281889at2"/>
<dbReference type="KEGG" id="tpol:Mal48_11810"/>
<gene>
    <name evidence="1" type="ORF">Mal48_11810</name>
</gene>
<accession>A0A517QJX9</accession>
<protein>
    <submittedName>
        <fullName evidence="1">Uncharacterized protein</fullName>
    </submittedName>
</protein>